<feature type="binding site" evidence="12">
    <location>
        <begin position="277"/>
        <end position="284"/>
    </location>
    <ligand>
        <name>FAD</name>
        <dbReference type="ChEBI" id="CHEBI:57692"/>
    </ligand>
</feature>
<dbReference type="Proteomes" id="UP000294575">
    <property type="component" value="Unassembled WGS sequence"/>
</dbReference>
<dbReference type="InterPro" id="IPR036134">
    <property type="entry name" value="Crypto/Photolyase_FAD-like_sf"/>
</dbReference>
<evidence type="ECO:0000256" key="4">
    <source>
        <dbReference type="ARBA" id="ARBA00014046"/>
    </source>
</evidence>
<dbReference type="SUPFAM" id="SSF48173">
    <property type="entry name" value="Cryptochrome/photolyase FAD-binding domain"/>
    <property type="match status" value="1"/>
</dbReference>
<evidence type="ECO:0000256" key="11">
    <source>
        <dbReference type="ARBA" id="ARBA00083107"/>
    </source>
</evidence>
<protein>
    <recommendedName>
        <fullName evidence="4">Deoxyribodipyrimidine photo-lyase</fullName>
        <ecNumber evidence="3">4.1.99.3</ecNumber>
    </recommendedName>
    <alternativeName>
        <fullName evidence="8">DNA photolyase</fullName>
    </alternativeName>
    <alternativeName>
        <fullName evidence="11">Photoreactivating enzyme</fullName>
    </alternativeName>
</protein>
<accession>A0A4R6TZ54</accession>
<evidence type="ECO:0000256" key="7">
    <source>
        <dbReference type="ARBA" id="ARBA00022991"/>
    </source>
</evidence>
<dbReference type="AlphaFoldDB" id="A0A4R6TZ54"/>
<keyword evidence="17" id="KW-1185">Reference proteome</keyword>
<evidence type="ECO:0000256" key="5">
    <source>
        <dbReference type="ARBA" id="ARBA00022630"/>
    </source>
</evidence>
<dbReference type="GO" id="GO:0000719">
    <property type="term" value="P:photoreactive repair"/>
    <property type="evidence" value="ECO:0007669"/>
    <property type="project" value="UniProtKB-ARBA"/>
</dbReference>
<dbReference type="InterPro" id="IPR002081">
    <property type="entry name" value="Cryptochrome/DNA_photolyase_1"/>
</dbReference>
<keyword evidence="6 12" id="KW-0274">FAD</keyword>
<evidence type="ECO:0000256" key="8">
    <source>
        <dbReference type="ARBA" id="ARBA00031671"/>
    </source>
</evidence>
<evidence type="ECO:0000256" key="10">
    <source>
        <dbReference type="ARBA" id="ARBA00059220"/>
    </source>
</evidence>
<dbReference type="PROSITE" id="PS00394">
    <property type="entry name" value="DNA_PHOTOLYASES_1_1"/>
    <property type="match status" value="1"/>
</dbReference>
<evidence type="ECO:0000256" key="9">
    <source>
        <dbReference type="ARBA" id="ARBA00033999"/>
    </source>
</evidence>
<feature type="binding site" evidence="12">
    <location>
        <begin position="235"/>
        <end position="239"/>
    </location>
    <ligand>
        <name>FAD</name>
        <dbReference type="ChEBI" id="CHEBI:57692"/>
    </ligand>
</feature>
<dbReference type="SUPFAM" id="SSF52425">
    <property type="entry name" value="Cryptochrome/photolyase, N-terminal domain"/>
    <property type="match status" value="1"/>
</dbReference>
<feature type="site" description="Electron transfer via tryptophanyl radical" evidence="13">
    <location>
        <position position="309"/>
    </location>
</feature>
<comment type="similarity">
    <text evidence="2">Belongs to the DNA photolyase class-1 family.</text>
</comment>
<sequence length="477" mass="54767">MRQLVWLRNDLRTIDNSALHHAMQQGPTLALYILSPVQWQLHDEAAIKLDFRLRNLQQLAERLQLLNVPLIVTQCDLWQELPQRLPEFCRTWQVSSLHFNAEYGVNEQQRDRQCAEQLEAAGIRVYRHGDSCLFPPGSLRTQQGQMFQVFTAFKKACWQRLHAAPLRSLPPPVAQAPTGIASQLDAIQPYLAHNPDRERLWPAGEDAAWQQLERFCRQDIHNYQQERNFPALDNTSRLSPALACGVLSVRSCWQRALLANQGEFDSGSEGVVTWLTELLWREFYQHLLALNPRLSKGEPFLESGKRIPWRNDPGQLHAWQQGRTGFPLIDAAMRQLAATGWMHNRLRMVVAMFFCKNLLLDWRLGERWFMQQLIDGDLAANNGGWQWCASTGTDAAPYFRVFNPVTQSQRFDPKGEFIRRWLPELAHLDDKQIHLPQHGHDLFSGSYPAPIVDLKSSRARAIEAFSRANGSLNSLSS</sequence>
<evidence type="ECO:0000259" key="15">
    <source>
        <dbReference type="PROSITE" id="PS51645"/>
    </source>
</evidence>
<dbReference type="Gene3D" id="1.25.40.80">
    <property type="match status" value="1"/>
</dbReference>
<comment type="similarity">
    <text evidence="14">Belongs to the DNA photolyase family.</text>
</comment>
<name>A0A4R6TZ54_9GAMM</name>
<evidence type="ECO:0000256" key="1">
    <source>
        <dbReference type="ARBA" id="ARBA00001932"/>
    </source>
</evidence>
<comment type="cofactor">
    <cofactor evidence="12">
        <name>FAD</name>
        <dbReference type="ChEBI" id="CHEBI:57692"/>
    </cofactor>
    <text evidence="12">Binds 1 FAD per subunit.</text>
</comment>
<dbReference type="Gene3D" id="1.10.579.10">
    <property type="entry name" value="DNA Cyclobutane Dipyrimidine Photolyase, subunit A, domain 3"/>
    <property type="match status" value="1"/>
</dbReference>
<comment type="caution">
    <text evidence="16">The sequence shown here is derived from an EMBL/GenBank/DDBJ whole genome shotgun (WGS) entry which is preliminary data.</text>
</comment>
<dbReference type="EMBL" id="SNYK01000008">
    <property type="protein sequence ID" value="TDQ37255.1"/>
    <property type="molecule type" value="Genomic_DNA"/>
</dbReference>
<dbReference type="GO" id="GO:0003677">
    <property type="term" value="F:DNA binding"/>
    <property type="evidence" value="ECO:0007669"/>
    <property type="project" value="TreeGrafter"/>
</dbReference>
<evidence type="ECO:0000256" key="13">
    <source>
        <dbReference type="PIRSR" id="PIRSR602081-2"/>
    </source>
</evidence>
<evidence type="ECO:0000256" key="6">
    <source>
        <dbReference type="ARBA" id="ARBA00022827"/>
    </source>
</evidence>
<dbReference type="PANTHER" id="PTHR11455">
    <property type="entry name" value="CRYPTOCHROME"/>
    <property type="match status" value="1"/>
</dbReference>
<keyword evidence="5 12" id="KW-0285">Flavoprotein</keyword>
<feature type="site" description="Electron transfer via tryptophanyl radical" evidence="13">
    <location>
        <position position="362"/>
    </location>
</feature>
<reference evidence="16 17" key="1">
    <citation type="submission" date="2019-03" db="EMBL/GenBank/DDBJ databases">
        <title>Genomic Encyclopedia of Type Strains, Phase IV (KMG-IV): sequencing the most valuable type-strain genomes for metagenomic binning, comparative biology and taxonomic classification.</title>
        <authorList>
            <person name="Goeker M."/>
        </authorList>
    </citation>
    <scope>NUCLEOTIDE SEQUENCE [LARGE SCALE GENOMIC DNA]</scope>
    <source>
        <strain evidence="16 17">DSM 28679</strain>
    </source>
</reference>
<evidence type="ECO:0000313" key="16">
    <source>
        <dbReference type="EMBL" id="TDQ37255.1"/>
    </source>
</evidence>
<feature type="binding site" evidence="12">
    <location>
        <begin position="375"/>
        <end position="377"/>
    </location>
    <ligand>
        <name>FAD</name>
        <dbReference type="ChEBI" id="CHEBI:57692"/>
    </ligand>
</feature>
<dbReference type="GO" id="GO:0009416">
    <property type="term" value="P:response to light stimulus"/>
    <property type="evidence" value="ECO:0007669"/>
    <property type="project" value="TreeGrafter"/>
</dbReference>
<dbReference type="OrthoDB" id="9772484at2"/>
<feature type="binding site" evidence="12">
    <location>
        <position position="274"/>
    </location>
    <ligand>
        <name>FAD</name>
        <dbReference type="ChEBI" id="CHEBI:57692"/>
    </ligand>
</feature>
<dbReference type="InterPro" id="IPR005101">
    <property type="entry name" value="Cryptochr/Photolyase_FAD-bd"/>
</dbReference>
<organism evidence="16 17">
    <name type="scientific">Thiopseudomonas denitrificans</name>
    <dbReference type="NCBI Taxonomy" id="1501432"/>
    <lineage>
        <taxon>Bacteria</taxon>
        <taxon>Pseudomonadati</taxon>
        <taxon>Pseudomonadota</taxon>
        <taxon>Gammaproteobacteria</taxon>
        <taxon>Pseudomonadales</taxon>
        <taxon>Pseudomonadaceae</taxon>
        <taxon>Thiopseudomonas</taxon>
    </lineage>
</organism>
<dbReference type="Gene3D" id="3.40.50.620">
    <property type="entry name" value="HUPs"/>
    <property type="match status" value="1"/>
</dbReference>
<dbReference type="InterPro" id="IPR006050">
    <property type="entry name" value="DNA_photolyase_N"/>
</dbReference>
<dbReference type="PRINTS" id="PR00147">
    <property type="entry name" value="DNAPHOTLYASE"/>
</dbReference>
<dbReference type="RefSeq" id="WP_101495854.1">
    <property type="nucleotide sequence ID" value="NZ_LNJZ01000003.1"/>
</dbReference>
<gene>
    <name evidence="16" type="ORF">DFQ45_10835</name>
</gene>
<evidence type="ECO:0000313" key="17">
    <source>
        <dbReference type="Proteomes" id="UP000294575"/>
    </source>
</evidence>
<dbReference type="Pfam" id="PF03441">
    <property type="entry name" value="FAD_binding_7"/>
    <property type="match status" value="1"/>
</dbReference>
<evidence type="ECO:0000256" key="12">
    <source>
        <dbReference type="PIRSR" id="PIRSR602081-1"/>
    </source>
</evidence>
<proteinExistence type="inferred from homology"/>
<dbReference type="InterPro" id="IPR014729">
    <property type="entry name" value="Rossmann-like_a/b/a_fold"/>
</dbReference>
<keyword evidence="7 14" id="KW-0157">Chromophore</keyword>
<dbReference type="FunFam" id="1.10.579.10:FF:000003">
    <property type="entry name" value="Deoxyribodipyrimidine photo-lyase"/>
    <property type="match status" value="1"/>
</dbReference>
<dbReference type="Pfam" id="PF00875">
    <property type="entry name" value="DNA_photolyase"/>
    <property type="match status" value="1"/>
</dbReference>
<dbReference type="InterPro" id="IPR036155">
    <property type="entry name" value="Crypto/Photolyase_N_sf"/>
</dbReference>
<keyword evidence="16" id="KW-0456">Lyase</keyword>
<feature type="site" description="Electron transfer via tryptophanyl radical" evidence="13">
    <location>
        <position position="385"/>
    </location>
</feature>
<evidence type="ECO:0000256" key="14">
    <source>
        <dbReference type="RuleBase" id="RU004182"/>
    </source>
</evidence>
<dbReference type="PROSITE" id="PS51645">
    <property type="entry name" value="PHR_CRY_ALPHA_BETA"/>
    <property type="match status" value="1"/>
</dbReference>
<dbReference type="GO" id="GO:0003904">
    <property type="term" value="F:deoxyribodipyrimidine photo-lyase activity"/>
    <property type="evidence" value="ECO:0007669"/>
    <property type="project" value="UniProtKB-EC"/>
</dbReference>
<evidence type="ECO:0000256" key="3">
    <source>
        <dbReference type="ARBA" id="ARBA00013149"/>
    </source>
</evidence>
<dbReference type="PANTHER" id="PTHR11455:SF9">
    <property type="entry name" value="CRYPTOCHROME CIRCADIAN CLOCK 5 ISOFORM X1"/>
    <property type="match status" value="1"/>
</dbReference>
<dbReference type="GO" id="GO:0071949">
    <property type="term" value="F:FAD binding"/>
    <property type="evidence" value="ECO:0007669"/>
    <property type="project" value="TreeGrafter"/>
</dbReference>
<comment type="catalytic activity">
    <reaction evidence="9">
        <text>cyclobutadipyrimidine (in DNA) = 2 pyrimidine residues (in DNA).</text>
        <dbReference type="EC" id="4.1.99.3"/>
    </reaction>
</comment>
<evidence type="ECO:0000256" key="2">
    <source>
        <dbReference type="ARBA" id="ARBA00005862"/>
    </source>
</evidence>
<comment type="function">
    <text evidence="10">Involved in repair of UV radiation-induced DNA damage. Catalyzes the light-dependent monomerization (300-600 nm) of cyclobutyl pyrimidine dimers (in cis-syn configuration), which are formed between adjacent bases on the same DNA strand upon exposure to ultraviolet radiation.</text>
</comment>
<dbReference type="InterPro" id="IPR018394">
    <property type="entry name" value="DNA_photolyase_1_CS_C"/>
</dbReference>
<feature type="binding site" evidence="12">
    <location>
        <position position="223"/>
    </location>
    <ligand>
        <name>FAD</name>
        <dbReference type="ChEBI" id="CHEBI:57692"/>
    </ligand>
</feature>
<comment type="cofactor">
    <cofactor evidence="1">
        <name>(6R)-5,10-methylene-5,6,7,8-tetrahydrofolate</name>
        <dbReference type="ChEBI" id="CHEBI:15636"/>
    </cofactor>
</comment>
<dbReference type="NCBIfam" id="NF007955">
    <property type="entry name" value="PRK10674.1"/>
    <property type="match status" value="1"/>
</dbReference>
<feature type="domain" description="Photolyase/cryptochrome alpha/beta" evidence="15">
    <location>
        <begin position="1"/>
        <end position="133"/>
    </location>
</feature>
<dbReference type="EC" id="4.1.99.3" evidence="3"/>